<keyword evidence="1" id="KW-0472">Membrane</keyword>
<dbReference type="Proteomes" id="UP001529510">
    <property type="component" value="Unassembled WGS sequence"/>
</dbReference>
<organism evidence="2 3">
    <name type="scientific">Cirrhinus mrigala</name>
    <name type="common">Mrigala</name>
    <dbReference type="NCBI Taxonomy" id="683832"/>
    <lineage>
        <taxon>Eukaryota</taxon>
        <taxon>Metazoa</taxon>
        <taxon>Chordata</taxon>
        <taxon>Craniata</taxon>
        <taxon>Vertebrata</taxon>
        <taxon>Euteleostomi</taxon>
        <taxon>Actinopterygii</taxon>
        <taxon>Neopterygii</taxon>
        <taxon>Teleostei</taxon>
        <taxon>Ostariophysi</taxon>
        <taxon>Cypriniformes</taxon>
        <taxon>Cyprinidae</taxon>
        <taxon>Labeoninae</taxon>
        <taxon>Labeonini</taxon>
        <taxon>Cirrhinus</taxon>
    </lineage>
</organism>
<gene>
    <name evidence="2" type="ORF">M9458_023506</name>
</gene>
<evidence type="ECO:0000313" key="3">
    <source>
        <dbReference type="Proteomes" id="UP001529510"/>
    </source>
</evidence>
<evidence type="ECO:0000313" key="2">
    <source>
        <dbReference type="EMBL" id="KAL0181100.1"/>
    </source>
</evidence>
<keyword evidence="1" id="KW-1133">Transmembrane helix</keyword>
<protein>
    <submittedName>
        <fullName evidence="2">Uncharacterized protein</fullName>
    </submittedName>
</protein>
<accession>A0ABD0Q4W6</accession>
<sequence length="65" mass="7456">PEFPEFSFLALFPLFVCAAACPVDISLIYWNTLLPFPLDYVRRSSTSACFMDYFHILPTLYLSAI</sequence>
<name>A0ABD0Q4W6_CIRMR</name>
<dbReference type="AlphaFoldDB" id="A0ABD0Q4W6"/>
<proteinExistence type="predicted"/>
<feature type="non-terminal residue" evidence="2">
    <location>
        <position position="1"/>
    </location>
</feature>
<feature type="non-terminal residue" evidence="2">
    <location>
        <position position="65"/>
    </location>
</feature>
<comment type="caution">
    <text evidence="2">The sequence shown here is derived from an EMBL/GenBank/DDBJ whole genome shotgun (WGS) entry which is preliminary data.</text>
</comment>
<dbReference type="EMBL" id="JAMKFB020000011">
    <property type="protein sequence ID" value="KAL0181100.1"/>
    <property type="molecule type" value="Genomic_DNA"/>
</dbReference>
<reference evidence="2 3" key="1">
    <citation type="submission" date="2024-05" db="EMBL/GenBank/DDBJ databases">
        <title>Genome sequencing and assembly of Indian major carp, Cirrhinus mrigala (Hamilton, 1822).</title>
        <authorList>
            <person name="Mohindra V."/>
            <person name="Chowdhury L.M."/>
            <person name="Lal K."/>
            <person name="Jena J.K."/>
        </authorList>
    </citation>
    <scope>NUCLEOTIDE SEQUENCE [LARGE SCALE GENOMIC DNA]</scope>
    <source>
        <strain evidence="2">CM1030</strain>
        <tissue evidence="2">Blood</tissue>
    </source>
</reference>
<feature type="transmembrane region" description="Helical" evidence="1">
    <location>
        <begin position="6"/>
        <end position="30"/>
    </location>
</feature>
<keyword evidence="3" id="KW-1185">Reference proteome</keyword>
<evidence type="ECO:0000256" key="1">
    <source>
        <dbReference type="SAM" id="Phobius"/>
    </source>
</evidence>
<keyword evidence="1" id="KW-0812">Transmembrane</keyword>